<dbReference type="EMBL" id="KL142402">
    <property type="protein sequence ID" value="KDR69415.1"/>
    <property type="molecule type" value="Genomic_DNA"/>
</dbReference>
<feature type="transmembrane region" description="Helical" evidence="1">
    <location>
        <begin position="250"/>
        <end position="272"/>
    </location>
</feature>
<feature type="transmembrane region" description="Helical" evidence="1">
    <location>
        <begin position="64"/>
        <end position="84"/>
    </location>
</feature>
<keyword evidence="1" id="KW-0812">Transmembrane</keyword>
<proteinExistence type="predicted"/>
<sequence>MASSNIDVEYSADTHLRFAPFNPTRWHNVQRWHPKITPYRLAIILTTLSLGTAKAVLTQQGRNLLSITLEWITGVAVVLTFQIFSDYDLEARAPKSISWFFSYDCMDVIWVFLTRLSICRRRPVYISTERRTLPSVNSMHPPITLYRILLNVTVLFFGVSKATLAYLGYSTEVTWLDWISATFLTTGFYVIGLYEYNSSNIFAALFVQDREVIGNPMFIFLVLAFLIFCIFYLAHLLWSEPFNVETGLSQLALFMDVPCVAIFMPAGGNYTIRLSYGEDAVYLVIILTAKDRMEYP</sequence>
<dbReference type="Proteomes" id="UP000027222">
    <property type="component" value="Unassembled WGS sequence"/>
</dbReference>
<organism evidence="2 3">
    <name type="scientific">Galerina marginata (strain CBS 339.88)</name>
    <dbReference type="NCBI Taxonomy" id="685588"/>
    <lineage>
        <taxon>Eukaryota</taxon>
        <taxon>Fungi</taxon>
        <taxon>Dikarya</taxon>
        <taxon>Basidiomycota</taxon>
        <taxon>Agaricomycotina</taxon>
        <taxon>Agaricomycetes</taxon>
        <taxon>Agaricomycetidae</taxon>
        <taxon>Agaricales</taxon>
        <taxon>Agaricineae</taxon>
        <taxon>Strophariaceae</taxon>
        <taxon>Galerina</taxon>
    </lineage>
</organism>
<feature type="transmembrane region" description="Helical" evidence="1">
    <location>
        <begin position="148"/>
        <end position="169"/>
    </location>
</feature>
<reference evidence="3" key="1">
    <citation type="journal article" date="2014" name="Proc. Natl. Acad. Sci. U.S.A.">
        <title>Extensive sampling of basidiomycete genomes demonstrates inadequacy of the white-rot/brown-rot paradigm for wood decay fungi.</title>
        <authorList>
            <person name="Riley R."/>
            <person name="Salamov A.A."/>
            <person name="Brown D.W."/>
            <person name="Nagy L.G."/>
            <person name="Floudas D."/>
            <person name="Held B.W."/>
            <person name="Levasseur A."/>
            <person name="Lombard V."/>
            <person name="Morin E."/>
            <person name="Otillar R."/>
            <person name="Lindquist E.A."/>
            <person name="Sun H."/>
            <person name="LaButti K.M."/>
            <person name="Schmutz J."/>
            <person name="Jabbour D."/>
            <person name="Luo H."/>
            <person name="Baker S.E."/>
            <person name="Pisabarro A.G."/>
            <person name="Walton J.D."/>
            <person name="Blanchette R.A."/>
            <person name="Henrissat B."/>
            <person name="Martin F."/>
            <person name="Cullen D."/>
            <person name="Hibbett D.S."/>
            <person name="Grigoriev I.V."/>
        </authorList>
    </citation>
    <scope>NUCLEOTIDE SEQUENCE [LARGE SCALE GENOMIC DNA]</scope>
    <source>
        <strain evidence="3">CBS 339.88</strain>
    </source>
</reference>
<evidence type="ECO:0000313" key="3">
    <source>
        <dbReference type="Proteomes" id="UP000027222"/>
    </source>
</evidence>
<keyword evidence="1" id="KW-0472">Membrane</keyword>
<feature type="transmembrane region" description="Helical" evidence="1">
    <location>
        <begin position="175"/>
        <end position="196"/>
    </location>
</feature>
<keyword evidence="1" id="KW-1133">Transmembrane helix</keyword>
<evidence type="ECO:0000313" key="2">
    <source>
        <dbReference type="EMBL" id="KDR69415.1"/>
    </source>
</evidence>
<feature type="transmembrane region" description="Helical" evidence="1">
    <location>
        <begin position="39"/>
        <end position="57"/>
    </location>
</feature>
<dbReference type="HOGENOM" id="CLU_940240_0_0_1"/>
<dbReference type="OrthoDB" id="3058001at2759"/>
<evidence type="ECO:0000256" key="1">
    <source>
        <dbReference type="SAM" id="Phobius"/>
    </source>
</evidence>
<keyword evidence="3" id="KW-1185">Reference proteome</keyword>
<dbReference type="AlphaFoldDB" id="A0A067SER3"/>
<gene>
    <name evidence="2" type="ORF">GALMADRAFT_215105</name>
</gene>
<feature type="transmembrane region" description="Helical" evidence="1">
    <location>
        <begin position="217"/>
        <end position="238"/>
    </location>
</feature>
<feature type="transmembrane region" description="Helical" evidence="1">
    <location>
        <begin position="96"/>
        <end position="113"/>
    </location>
</feature>
<name>A0A067SER3_GALM3</name>
<accession>A0A067SER3</accession>
<protein>
    <submittedName>
        <fullName evidence="2">Uncharacterized protein</fullName>
    </submittedName>
</protein>